<dbReference type="SMART" id="SM00530">
    <property type="entry name" value="HTH_XRE"/>
    <property type="match status" value="1"/>
</dbReference>
<organism evidence="2 4">
    <name type="scientific">Acinetobacter nosocomialis</name>
    <dbReference type="NCBI Taxonomy" id="106654"/>
    <lineage>
        <taxon>Bacteria</taxon>
        <taxon>Pseudomonadati</taxon>
        <taxon>Pseudomonadota</taxon>
        <taxon>Gammaproteobacteria</taxon>
        <taxon>Moraxellales</taxon>
        <taxon>Moraxellaceae</taxon>
        <taxon>Acinetobacter</taxon>
        <taxon>Acinetobacter calcoaceticus/baumannii complex</taxon>
    </lineage>
</organism>
<feature type="domain" description="HTH cro/C1-type" evidence="1">
    <location>
        <begin position="24"/>
        <end position="79"/>
    </location>
</feature>
<dbReference type="InterPro" id="IPR001387">
    <property type="entry name" value="Cro/C1-type_HTH"/>
</dbReference>
<dbReference type="AlphaFoldDB" id="A0A2L1VG84"/>
<dbReference type="RefSeq" id="WP_104918863.1">
    <property type="nucleotide sequence ID" value="NZ_CP014019.1"/>
</dbReference>
<sequence length="124" mass="14224">MRNNCYKIDESEKGHEMNSIGERIEKKCKELNISIPELANIAGVNYKTLKRNMTAEDPNPTLQHLKRLSIALGMSIDNLAFGEDGSTDEEIAIILNDLKNIEKEDKKRILYMVRMMIAESKNRK</sequence>
<evidence type="ECO:0000259" key="1">
    <source>
        <dbReference type="PROSITE" id="PS50943"/>
    </source>
</evidence>
<dbReference type="Proteomes" id="UP000237921">
    <property type="component" value="Chromosome"/>
</dbReference>
<evidence type="ECO:0000313" key="2">
    <source>
        <dbReference type="EMBL" id="AVF44252.1"/>
    </source>
</evidence>
<dbReference type="SUPFAM" id="SSF47413">
    <property type="entry name" value="lambda repressor-like DNA-binding domains"/>
    <property type="match status" value="1"/>
</dbReference>
<name>A0A2L1VG84_ACINO</name>
<dbReference type="GO" id="GO:0003677">
    <property type="term" value="F:DNA binding"/>
    <property type="evidence" value="ECO:0007669"/>
    <property type="project" value="InterPro"/>
</dbReference>
<evidence type="ECO:0000313" key="4">
    <source>
        <dbReference type="Proteomes" id="UP000237921"/>
    </source>
</evidence>
<dbReference type="PROSITE" id="PS50943">
    <property type="entry name" value="HTH_CROC1"/>
    <property type="match status" value="1"/>
</dbReference>
<gene>
    <name evidence="2" type="ORF">AL533_07575</name>
    <name evidence="3" type="ORF">AL533_07595</name>
</gene>
<protein>
    <submittedName>
        <fullName evidence="2">XRE family transcriptional regulator</fullName>
    </submittedName>
</protein>
<dbReference type="Gene3D" id="1.10.260.40">
    <property type="entry name" value="lambda repressor-like DNA-binding domains"/>
    <property type="match status" value="1"/>
</dbReference>
<proteinExistence type="predicted"/>
<reference evidence="4" key="1">
    <citation type="submission" date="2017-12" db="EMBL/GenBank/DDBJ databases">
        <title>FDA dAtabase for Regulatory Grade micrObial Sequences (FDA-ARGOS): Supporting development and validation of Infectious Disease Dx tests.</title>
        <authorList>
            <person name="Hoffmann M."/>
            <person name="Allard M."/>
            <person name="Evans P."/>
            <person name="Brown E."/>
            <person name="Tallon L."/>
            <person name="Sadzewicz L."/>
            <person name="Sengamalay N."/>
            <person name="Ott S."/>
            <person name="Godinez A."/>
            <person name="Nagaraj S."/>
            <person name="Vavikolanu K."/>
            <person name="Aluvathingal J."/>
            <person name="Nadendla S."/>
            <person name="Sichtig H."/>
        </authorList>
    </citation>
    <scope>NUCLEOTIDE SEQUENCE [LARGE SCALE GENOMIC DNA]</scope>
    <source>
        <strain evidence="4">FDAARGOS_129</strain>
    </source>
</reference>
<dbReference type="EMBL" id="CP014019">
    <property type="protein sequence ID" value="AVF44252.1"/>
    <property type="molecule type" value="Genomic_DNA"/>
</dbReference>
<evidence type="ECO:0000313" key="3">
    <source>
        <dbReference type="EMBL" id="AVF44256.1"/>
    </source>
</evidence>
<dbReference type="CDD" id="cd00093">
    <property type="entry name" value="HTH_XRE"/>
    <property type="match status" value="1"/>
</dbReference>
<accession>A0A2L1VG84</accession>
<reference evidence="2" key="2">
    <citation type="submission" date="2017-12" db="EMBL/GenBank/DDBJ databases">
        <title>FDA dAtabase for Regulatory Grade micrObial Sequences (FDA-ARGOS): Supporting development and validation of Infectious Disease Dx tests.</title>
        <authorList>
            <person name="Campos J."/>
            <person name="Goldberg B."/>
            <person name="Tallon L."/>
            <person name="Sadzewicz L."/>
            <person name="Sengamalay N."/>
            <person name="Ott S."/>
            <person name="Godinez A."/>
            <person name="Nagaraj S."/>
            <person name="Vavikolanu K."/>
            <person name="Aluvathingal J."/>
            <person name="Nadendla S."/>
            <person name="Nandy P."/>
            <person name="Hobson J."/>
            <person name="Sichtig H."/>
        </authorList>
    </citation>
    <scope>NUCLEOTIDE SEQUENCE</scope>
    <source>
        <strain evidence="2">FDAARGOS_129</strain>
    </source>
</reference>
<dbReference type="EMBL" id="CP014019">
    <property type="protein sequence ID" value="AVF44256.1"/>
    <property type="molecule type" value="Genomic_DNA"/>
</dbReference>
<dbReference type="InterPro" id="IPR010982">
    <property type="entry name" value="Lambda_DNA-bd_dom_sf"/>
</dbReference>